<dbReference type="InterPro" id="IPR006059">
    <property type="entry name" value="SBP"/>
</dbReference>
<keyword evidence="1" id="KW-0732">Signal</keyword>
<protein>
    <submittedName>
        <fullName evidence="2">ABC transporter substrate-binding protein</fullName>
    </submittedName>
</protein>
<organism evidence="2 3">
    <name type="scientific">Actinocorallia aurantiaca</name>
    <dbReference type="NCBI Taxonomy" id="46204"/>
    <lineage>
        <taxon>Bacteria</taxon>
        <taxon>Bacillati</taxon>
        <taxon>Actinomycetota</taxon>
        <taxon>Actinomycetes</taxon>
        <taxon>Streptosporangiales</taxon>
        <taxon>Thermomonosporaceae</taxon>
        <taxon>Actinocorallia</taxon>
    </lineage>
</organism>
<evidence type="ECO:0000313" key="3">
    <source>
        <dbReference type="Proteomes" id="UP001501842"/>
    </source>
</evidence>
<sequence length="374" mass="40609">MCTGLVVTLSACSAEDAPGGKAEPLKTVGAAEGALNLLSLPGYVEEGFEDRSVDWVKPFEERSGCQVNVRTVGTAQDVYERMSGGDFYDGALVPSEAFGRLVAADGLAPVNTRLLPSYKSLDARLRGLVKQGDETYGVPAAWGANLLLFETGQAQPASWGAVFDPGESKPHHKRIVWRDGPHAIASAALYLKHRKRSLKIRDPYALTTGQLDEVVSLLREQRPNVLSVWKDGIQSIEAFAAGDAVVGMGGLHELDVLARGGRPIAVAAPKEGVTGWYAAWGINPRVRHPNCMYQWLDWVSTPEVQKQVAEWRGVSPADSRACGLLRPGFCTAYHVGDRAYIDGLVFPRIPDEECEKDSECADWSDWTEAWSSLG</sequence>
<comment type="caution">
    <text evidence="2">The sequence shown here is derived from an EMBL/GenBank/DDBJ whole genome shotgun (WGS) entry which is preliminary data.</text>
</comment>
<dbReference type="Pfam" id="PF13416">
    <property type="entry name" value="SBP_bac_8"/>
    <property type="match status" value="1"/>
</dbReference>
<keyword evidence="3" id="KW-1185">Reference proteome</keyword>
<reference evidence="3" key="1">
    <citation type="journal article" date="2019" name="Int. J. Syst. Evol. Microbiol.">
        <title>The Global Catalogue of Microorganisms (GCM) 10K type strain sequencing project: providing services to taxonomists for standard genome sequencing and annotation.</title>
        <authorList>
            <consortium name="The Broad Institute Genomics Platform"/>
            <consortium name="The Broad Institute Genome Sequencing Center for Infectious Disease"/>
            <person name="Wu L."/>
            <person name="Ma J."/>
        </authorList>
    </citation>
    <scope>NUCLEOTIDE SEQUENCE [LARGE SCALE GENOMIC DNA]</scope>
    <source>
        <strain evidence="3">JCM 8201</strain>
    </source>
</reference>
<evidence type="ECO:0000256" key="1">
    <source>
        <dbReference type="ARBA" id="ARBA00022729"/>
    </source>
</evidence>
<dbReference type="PANTHER" id="PTHR30222:SF18">
    <property type="entry name" value="BIFUNCTIONAL POLYHYDROXYBUTYRATE SYNTHASE _ ABC TRANSPORTER PERIPLASMIC BINDING PROTEIN-RELATED"/>
    <property type="match status" value="1"/>
</dbReference>
<accession>A0ABP6GMM3</accession>
<name>A0ABP6GMM3_9ACTN</name>
<dbReference type="EMBL" id="BAAATZ010000009">
    <property type="protein sequence ID" value="GAA2726543.1"/>
    <property type="molecule type" value="Genomic_DNA"/>
</dbReference>
<dbReference type="SUPFAM" id="SSF53850">
    <property type="entry name" value="Periplasmic binding protein-like II"/>
    <property type="match status" value="1"/>
</dbReference>
<dbReference type="PANTHER" id="PTHR30222">
    <property type="entry name" value="SPERMIDINE/PUTRESCINE-BINDING PERIPLASMIC PROTEIN"/>
    <property type="match status" value="1"/>
</dbReference>
<dbReference type="Proteomes" id="UP001501842">
    <property type="component" value="Unassembled WGS sequence"/>
</dbReference>
<evidence type="ECO:0000313" key="2">
    <source>
        <dbReference type="EMBL" id="GAA2726543.1"/>
    </source>
</evidence>
<dbReference type="Gene3D" id="3.40.190.10">
    <property type="entry name" value="Periplasmic binding protein-like II"/>
    <property type="match status" value="2"/>
</dbReference>
<proteinExistence type="predicted"/>
<gene>
    <name evidence="2" type="ORF">GCM10010439_29430</name>
</gene>